<dbReference type="NCBIfam" id="TIGR02937">
    <property type="entry name" value="sigma70-ECF"/>
    <property type="match status" value="1"/>
</dbReference>
<accession>I0IN46</accession>
<dbReference type="OrthoDB" id="9809557at2"/>
<feature type="region of interest" description="Disordered" evidence="5">
    <location>
        <begin position="1"/>
        <end position="28"/>
    </location>
</feature>
<dbReference type="RefSeq" id="WP_014449186.1">
    <property type="nucleotide sequence ID" value="NC_017094.1"/>
</dbReference>
<dbReference type="PANTHER" id="PTHR30603">
    <property type="entry name" value="RNA POLYMERASE SIGMA FACTOR RPO"/>
    <property type="match status" value="1"/>
</dbReference>
<dbReference type="Gene3D" id="1.10.601.10">
    <property type="entry name" value="RNA Polymerase Primary Sigma Factor"/>
    <property type="match status" value="1"/>
</dbReference>
<keyword evidence="2" id="KW-0731">Sigma factor</keyword>
<dbReference type="SUPFAM" id="SSF88946">
    <property type="entry name" value="Sigma2 domain of RNA polymerase sigma factors"/>
    <property type="match status" value="1"/>
</dbReference>
<evidence type="ECO:0000256" key="3">
    <source>
        <dbReference type="ARBA" id="ARBA00023125"/>
    </source>
</evidence>
<evidence type="ECO:0000313" key="7">
    <source>
        <dbReference type="EMBL" id="BAM06695.1"/>
    </source>
</evidence>
<feature type="compositionally biased region" description="Basic and acidic residues" evidence="5">
    <location>
        <begin position="1"/>
        <end position="11"/>
    </location>
</feature>
<reference evidence="7 8" key="1">
    <citation type="journal article" date="2012" name="J. Bacteriol.">
        <title>Complete Genome Sequence of Leptospirillum ferrooxidans Strain C2-3, Isolated from a Fresh Volcanic Ash Deposit on the Island of Miyake, Japan.</title>
        <authorList>
            <person name="Fujimura R."/>
            <person name="Sato Y."/>
            <person name="Nishizawa T."/>
            <person name="Oshima K."/>
            <person name="Kim S.-W."/>
            <person name="Hattori M."/>
            <person name="Kamijo T."/>
            <person name="Ohta H."/>
        </authorList>
    </citation>
    <scope>NUCLEOTIDE SEQUENCE [LARGE SCALE GENOMIC DNA]</scope>
    <source>
        <strain evidence="7 8">C2-3</strain>
    </source>
</reference>
<dbReference type="GO" id="GO:0003677">
    <property type="term" value="F:DNA binding"/>
    <property type="evidence" value="ECO:0007669"/>
    <property type="project" value="UniProtKB-KW"/>
</dbReference>
<dbReference type="InterPro" id="IPR013325">
    <property type="entry name" value="RNA_pol_sigma_r2"/>
</dbReference>
<dbReference type="Proteomes" id="UP000007382">
    <property type="component" value="Chromosome"/>
</dbReference>
<dbReference type="GO" id="GO:0006352">
    <property type="term" value="P:DNA-templated transcription initiation"/>
    <property type="evidence" value="ECO:0007669"/>
    <property type="project" value="InterPro"/>
</dbReference>
<keyword evidence="4" id="KW-0804">Transcription</keyword>
<evidence type="ECO:0000256" key="4">
    <source>
        <dbReference type="ARBA" id="ARBA00023163"/>
    </source>
</evidence>
<evidence type="ECO:0000256" key="5">
    <source>
        <dbReference type="SAM" id="MobiDB-lite"/>
    </source>
</evidence>
<evidence type="ECO:0000259" key="6">
    <source>
        <dbReference type="PROSITE" id="PS00715"/>
    </source>
</evidence>
<feature type="region of interest" description="Disordered" evidence="5">
    <location>
        <begin position="274"/>
        <end position="301"/>
    </location>
</feature>
<dbReference type="AlphaFoldDB" id="I0IN46"/>
<feature type="domain" description="RNA polymerase sigma-70" evidence="6">
    <location>
        <begin position="106"/>
        <end position="119"/>
    </location>
</feature>
<dbReference type="PROSITE" id="PS00715">
    <property type="entry name" value="SIGMA70_1"/>
    <property type="match status" value="1"/>
</dbReference>
<dbReference type="STRING" id="1162668.LFE_0992"/>
<dbReference type="PATRIC" id="fig|1162668.3.peg.1148"/>
<dbReference type="PANTHER" id="PTHR30603:SF47">
    <property type="entry name" value="RNA POLYMERASE SIGMA FACTOR SIGD, CHLOROPLASTIC"/>
    <property type="match status" value="1"/>
</dbReference>
<dbReference type="HOGENOM" id="CLU_014793_3_5_0"/>
<dbReference type="InterPro" id="IPR050239">
    <property type="entry name" value="Sigma-70_RNA_pol_init_factors"/>
</dbReference>
<keyword evidence="8" id="KW-1185">Reference proteome</keyword>
<dbReference type="InterPro" id="IPR009042">
    <property type="entry name" value="RNA_pol_sigma70_r1_2"/>
</dbReference>
<evidence type="ECO:0000256" key="2">
    <source>
        <dbReference type="ARBA" id="ARBA00023082"/>
    </source>
</evidence>
<evidence type="ECO:0000313" key="8">
    <source>
        <dbReference type="Proteomes" id="UP000007382"/>
    </source>
</evidence>
<dbReference type="GO" id="GO:0016987">
    <property type="term" value="F:sigma factor activity"/>
    <property type="evidence" value="ECO:0007669"/>
    <property type="project" value="UniProtKB-KW"/>
</dbReference>
<dbReference type="Pfam" id="PF04542">
    <property type="entry name" value="Sigma70_r2"/>
    <property type="match status" value="1"/>
</dbReference>
<dbReference type="InterPro" id="IPR000943">
    <property type="entry name" value="RNA_pol_sigma70"/>
</dbReference>
<dbReference type="InterPro" id="IPR036388">
    <property type="entry name" value="WH-like_DNA-bd_sf"/>
</dbReference>
<sequence length="356" mass="39912">MSDLSAGRDENPSESAELSFLSGPDANNDCVRDPQGASRGAALSALGAYLQNMRTTDLLSREAEVDLSTRMRHGDESARELMILSNLRLVVSIARRYSDRGLAMEDLIEEGNLGLMKAVDRFNPDLGFRFSTYATWWIRQSIERALLNQVHMIRLPVHLMEKINSSLSKREHDLAMGIDPGEDLFTIHPELLPLLREPLSLDMPLGDREDGSLLDVLEDTERPSAIRLIELREDHEQILRCLSILRENERRVVELRFGLEEVTTPPMEDHLAADLDSSHHLSAKIRSSRQGGRKSSERGDGMTLEAVGKILGVTRERVRQIESHALAKMRSYLEHPEGFSAGGSSPETKGRKSKRS</sequence>
<gene>
    <name evidence="7" type="ordered locus">LFE_0992</name>
</gene>
<reference evidence="8" key="2">
    <citation type="submission" date="2012-03" db="EMBL/GenBank/DDBJ databases">
        <title>The complete genome sequence of the pioneer microbe on fresh volcanic deposit, Leptospirillum ferrooxidans strain C2-3.</title>
        <authorList>
            <person name="Fujimura R."/>
            <person name="Sato Y."/>
            <person name="Nishizawa T."/>
            <person name="Nanba K."/>
            <person name="Oshima K."/>
            <person name="Hattori M."/>
            <person name="Kamijo T."/>
            <person name="Ohta H."/>
        </authorList>
    </citation>
    <scope>NUCLEOTIDE SEQUENCE [LARGE SCALE GENOMIC DNA]</scope>
    <source>
        <strain evidence="8">C2-3</strain>
    </source>
</reference>
<protein>
    <submittedName>
        <fullName evidence="7">Putative RNA polymerase, sigma-70 subunit, RpoD family</fullName>
    </submittedName>
</protein>
<dbReference type="CDD" id="cd06171">
    <property type="entry name" value="Sigma70_r4"/>
    <property type="match status" value="1"/>
</dbReference>
<organism evidence="7 8">
    <name type="scientific">Leptospirillum ferrooxidans (strain C2-3)</name>
    <dbReference type="NCBI Taxonomy" id="1162668"/>
    <lineage>
        <taxon>Bacteria</taxon>
        <taxon>Pseudomonadati</taxon>
        <taxon>Nitrospirota</taxon>
        <taxon>Nitrospiria</taxon>
        <taxon>Nitrospirales</taxon>
        <taxon>Nitrospiraceae</taxon>
        <taxon>Leptospirillum</taxon>
    </lineage>
</organism>
<dbReference type="InterPro" id="IPR007627">
    <property type="entry name" value="RNA_pol_sigma70_r2"/>
</dbReference>
<dbReference type="PRINTS" id="PR00046">
    <property type="entry name" value="SIGMA70FCT"/>
</dbReference>
<dbReference type="SUPFAM" id="SSF88659">
    <property type="entry name" value="Sigma3 and sigma4 domains of RNA polymerase sigma factors"/>
    <property type="match status" value="2"/>
</dbReference>
<dbReference type="Pfam" id="PF00140">
    <property type="entry name" value="Sigma70_r1_2"/>
    <property type="match status" value="1"/>
</dbReference>
<dbReference type="eggNOG" id="COG0568">
    <property type="taxonomic scope" value="Bacteria"/>
</dbReference>
<name>I0IN46_LEPFC</name>
<keyword evidence="3" id="KW-0238">DNA-binding</keyword>
<proteinExistence type="predicted"/>
<evidence type="ECO:0000256" key="1">
    <source>
        <dbReference type="ARBA" id="ARBA00023015"/>
    </source>
</evidence>
<keyword evidence="1" id="KW-0805">Transcription regulation</keyword>
<dbReference type="Pfam" id="PF04545">
    <property type="entry name" value="Sigma70_r4"/>
    <property type="match status" value="1"/>
</dbReference>
<dbReference type="InterPro" id="IPR014284">
    <property type="entry name" value="RNA_pol_sigma-70_dom"/>
</dbReference>
<dbReference type="InterPro" id="IPR013324">
    <property type="entry name" value="RNA_pol_sigma_r3/r4-like"/>
</dbReference>
<dbReference type="KEGG" id="lfc:LFE_0992"/>
<dbReference type="InterPro" id="IPR007630">
    <property type="entry name" value="RNA_pol_sigma70_r4"/>
</dbReference>
<dbReference type="Gene3D" id="1.10.10.10">
    <property type="entry name" value="Winged helix-like DNA-binding domain superfamily/Winged helix DNA-binding domain"/>
    <property type="match status" value="1"/>
</dbReference>
<feature type="region of interest" description="Disordered" evidence="5">
    <location>
        <begin position="332"/>
        <end position="356"/>
    </location>
</feature>
<dbReference type="EMBL" id="AP012342">
    <property type="protein sequence ID" value="BAM06695.1"/>
    <property type="molecule type" value="Genomic_DNA"/>
</dbReference>